<dbReference type="PANTHER" id="PTHR36115:SF4">
    <property type="entry name" value="MEMBRANE PROTEIN"/>
    <property type="match status" value="1"/>
</dbReference>
<evidence type="ECO:0000256" key="3">
    <source>
        <dbReference type="ARBA" id="ARBA00022692"/>
    </source>
</evidence>
<sequence>MKKNYAQLSTRIKAAFVDSVVLITLMYSASEILNLFDTVPNYIRIVIFTFLFLLYEPILVSIYGATIGHFFNDIVVKSEKDETQNIIFPKAILRYILKFLLGWISFLTISGNEKKQAIHDLAAKSIVKPYEKLTK</sequence>
<feature type="domain" description="RDD" evidence="7">
    <location>
        <begin position="5"/>
        <end position="124"/>
    </location>
</feature>
<dbReference type="InterPro" id="IPR051791">
    <property type="entry name" value="Pra-immunoreactive"/>
</dbReference>
<evidence type="ECO:0000256" key="1">
    <source>
        <dbReference type="ARBA" id="ARBA00004651"/>
    </source>
</evidence>
<comment type="caution">
    <text evidence="8">The sequence shown here is derived from an EMBL/GenBank/DDBJ whole genome shotgun (WGS) entry which is preliminary data.</text>
</comment>
<accession>A0A4R1RP09</accession>
<dbReference type="OrthoDB" id="982116at2"/>
<protein>
    <submittedName>
        <fullName evidence="8">Putative RDD family membrane protein YckC</fullName>
    </submittedName>
</protein>
<dbReference type="EMBL" id="SLUP01000002">
    <property type="protein sequence ID" value="TCL67964.1"/>
    <property type="molecule type" value="Genomic_DNA"/>
</dbReference>
<comment type="subcellular location">
    <subcellularLocation>
        <location evidence="1">Cell membrane</location>
        <topology evidence="1">Multi-pass membrane protein</topology>
    </subcellularLocation>
</comment>
<evidence type="ECO:0000256" key="4">
    <source>
        <dbReference type="ARBA" id="ARBA00022989"/>
    </source>
</evidence>
<evidence type="ECO:0000259" key="7">
    <source>
        <dbReference type="Pfam" id="PF06271"/>
    </source>
</evidence>
<evidence type="ECO:0000256" key="2">
    <source>
        <dbReference type="ARBA" id="ARBA00022475"/>
    </source>
</evidence>
<evidence type="ECO:0000256" key="5">
    <source>
        <dbReference type="ARBA" id="ARBA00023136"/>
    </source>
</evidence>
<reference evidence="8 9" key="1">
    <citation type="submission" date="2019-03" db="EMBL/GenBank/DDBJ databases">
        <title>Genomic Encyclopedia of Type Strains, Phase IV (KMG-IV): sequencing the most valuable type-strain genomes for metagenomic binning, comparative biology and taxonomic classification.</title>
        <authorList>
            <person name="Goeker M."/>
        </authorList>
    </citation>
    <scope>NUCLEOTIDE SEQUENCE [LARGE SCALE GENOMIC DNA]</scope>
    <source>
        <strain evidence="8 9">DSM 18792</strain>
    </source>
</reference>
<dbReference type="AlphaFoldDB" id="A0A4R1RP09"/>
<organism evidence="8 9">
    <name type="scientific">Mariniflexile fucanivorans</name>
    <dbReference type="NCBI Taxonomy" id="264023"/>
    <lineage>
        <taxon>Bacteria</taxon>
        <taxon>Pseudomonadati</taxon>
        <taxon>Bacteroidota</taxon>
        <taxon>Flavobacteriia</taxon>
        <taxon>Flavobacteriales</taxon>
        <taxon>Flavobacteriaceae</taxon>
        <taxon>Mariniflexile</taxon>
    </lineage>
</organism>
<keyword evidence="5 6" id="KW-0472">Membrane</keyword>
<feature type="transmembrane region" description="Helical" evidence="6">
    <location>
        <begin position="42"/>
        <end position="71"/>
    </location>
</feature>
<gene>
    <name evidence="8" type="ORF">EV196_102527</name>
</gene>
<name>A0A4R1RP09_9FLAO</name>
<evidence type="ECO:0000313" key="9">
    <source>
        <dbReference type="Proteomes" id="UP000295455"/>
    </source>
</evidence>
<dbReference type="Proteomes" id="UP000295455">
    <property type="component" value="Unassembled WGS sequence"/>
</dbReference>
<keyword evidence="9" id="KW-1185">Reference proteome</keyword>
<dbReference type="Pfam" id="PF06271">
    <property type="entry name" value="RDD"/>
    <property type="match status" value="1"/>
</dbReference>
<feature type="transmembrane region" description="Helical" evidence="6">
    <location>
        <begin position="12"/>
        <end position="30"/>
    </location>
</feature>
<dbReference type="RefSeq" id="WP_132216198.1">
    <property type="nucleotide sequence ID" value="NZ_OX156936.1"/>
</dbReference>
<keyword evidence="3 6" id="KW-0812">Transmembrane</keyword>
<evidence type="ECO:0000313" key="8">
    <source>
        <dbReference type="EMBL" id="TCL67964.1"/>
    </source>
</evidence>
<dbReference type="InterPro" id="IPR010432">
    <property type="entry name" value="RDD"/>
</dbReference>
<dbReference type="GO" id="GO:0005886">
    <property type="term" value="C:plasma membrane"/>
    <property type="evidence" value="ECO:0007669"/>
    <property type="project" value="UniProtKB-SubCell"/>
</dbReference>
<dbReference type="PANTHER" id="PTHR36115">
    <property type="entry name" value="PROLINE-RICH ANTIGEN HOMOLOG-RELATED"/>
    <property type="match status" value="1"/>
</dbReference>
<proteinExistence type="predicted"/>
<keyword evidence="4 6" id="KW-1133">Transmembrane helix</keyword>
<keyword evidence="2" id="KW-1003">Cell membrane</keyword>
<evidence type="ECO:0000256" key="6">
    <source>
        <dbReference type="SAM" id="Phobius"/>
    </source>
</evidence>